<accession>A0AAD7N1Y1</accession>
<dbReference type="Proteomes" id="UP001215280">
    <property type="component" value="Unassembled WGS sequence"/>
</dbReference>
<organism evidence="2 3">
    <name type="scientific">Mycena maculata</name>
    <dbReference type="NCBI Taxonomy" id="230809"/>
    <lineage>
        <taxon>Eukaryota</taxon>
        <taxon>Fungi</taxon>
        <taxon>Dikarya</taxon>
        <taxon>Basidiomycota</taxon>
        <taxon>Agaricomycotina</taxon>
        <taxon>Agaricomycetes</taxon>
        <taxon>Agaricomycetidae</taxon>
        <taxon>Agaricales</taxon>
        <taxon>Marasmiineae</taxon>
        <taxon>Mycenaceae</taxon>
        <taxon>Mycena</taxon>
    </lineage>
</organism>
<feature type="compositionally biased region" description="Low complexity" evidence="1">
    <location>
        <begin position="18"/>
        <end position="29"/>
    </location>
</feature>
<feature type="compositionally biased region" description="Polar residues" evidence="1">
    <location>
        <begin position="30"/>
        <end position="48"/>
    </location>
</feature>
<proteinExistence type="predicted"/>
<reference evidence="2" key="1">
    <citation type="submission" date="2023-03" db="EMBL/GenBank/DDBJ databases">
        <title>Massive genome expansion in bonnet fungi (Mycena s.s.) driven by repeated elements and novel gene families across ecological guilds.</title>
        <authorList>
            <consortium name="Lawrence Berkeley National Laboratory"/>
            <person name="Harder C.B."/>
            <person name="Miyauchi S."/>
            <person name="Viragh M."/>
            <person name="Kuo A."/>
            <person name="Thoen E."/>
            <person name="Andreopoulos B."/>
            <person name="Lu D."/>
            <person name="Skrede I."/>
            <person name="Drula E."/>
            <person name="Henrissat B."/>
            <person name="Morin E."/>
            <person name="Kohler A."/>
            <person name="Barry K."/>
            <person name="LaButti K."/>
            <person name="Morin E."/>
            <person name="Salamov A."/>
            <person name="Lipzen A."/>
            <person name="Mereny Z."/>
            <person name="Hegedus B."/>
            <person name="Baldrian P."/>
            <person name="Stursova M."/>
            <person name="Weitz H."/>
            <person name="Taylor A."/>
            <person name="Grigoriev I.V."/>
            <person name="Nagy L.G."/>
            <person name="Martin F."/>
            <person name="Kauserud H."/>
        </authorList>
    </citation>
    <scope>NUCLEOTIDE SEQUENCE</scope>
    <source>
        <strain evidence="2">CBHHK188m</strain>
    </source>
</reference>
<evidence type="ECO:0000313" key="2">
    <source>
        <dbReference type="EMBL" id="KAJ7741970.1"/>
    </source>
</evidence>
<comment type="caution">
    <text evidence="2">The sequence shown here is derived from an EMBL/GenBank/DDBJ whole genome shotgun (WGS) entry which is preliminary data.</text>
</comment>
<protein>
    <submittedName>
        <fullName evidence="2">Uncharacterized protein</fullName>
    </submittedName>
</protein>
<evidence type="ECO:0000256" key="1">
    <source>
        <dbReference type="SAM" id="MobiDB-lite"/>
    </source>
</evidence>
<dbReference type="EMBL" id="JARJLG010000120">
    <property type="protein sequence ID" value="KAJ7741970.1"/>
    <property type="molecule type" value="Genomic_DNA"/>
</dbReference>
<keyword evidence="3" id="KW-1185">Reference proteome</keyword>
<feature type="region of interest" description="Disordered" evidence="1">
    <location>
        <begin position="1"/>
        <end position="50"/>
    </location>
</feature>
<evidence type="ECO:0000313" key="3">
    <source>
        <dbReference type="Proteomes" id="UP001215280"/>
    </source>
</evidence>
<sequence length="246" mass="26555">MPTSSAQTVFLRGRGQGSSTDTSDPSASSVGSPLVNSPAHTALTTNGSGDIIPPCPSDAAEWFSKVYREVSQCNLGGGFNALLGVLIDLERTYKWDKGTKGGKGLSTLNCPLQLSVWITAGRGGRGGVLGNGVGPTIASLAVYDTNWWKWWDGLQPAWRIADRGRPGRFIRDVYPAGKPEDTYLPTHHPGPNGALSLVATLYWWGGKVREDGRQEELESWVDAVTDVKWMLRGLLAAELKAQKWTS</sequence>
<name>A0AAD7N1Y1_9AGAR</name>
<gene>
    <name evidence="2" type="ORF">DFH07DRAFT_750702</name>
</gene>
<dbReference type="AlphaFoldDB" id="A0AAD7N1Y1"/>